<keyword evidence="1 8" id="KW-0813">Transport</keyword>
<reference evidence="9" key="1">
    <citation type="submission" date="2016-08" db="EMBL/GenBank/DDBJ databases">
        <authorList>
            <person name="Seilhamer J.J."/>
        </authorList>
    </citation>
    <scope>NUCLEOTIDE SEQUENCE</scope>
    <source>
        <strain evidence="9">86</strain>
    </source>
</reference>
<evidence type="ECO:0000313" key="9">
    <source>
        <dbReference type="EMBL" id="SCM75488.1"/>
    </source>
</evidence>
<dbReference type="AlphaFoldDB" id="A0A212LDD4"/>
<dbReference type="InterPro" id="IPR022929">
    <property type="entry name" value="Put_MntP"/>
</dbReference>
<dbReference type="EMBL" id="FMJD01000006">
    <property type="protein sequence ID" value="SCM75488.1"/>
    <property type="molecule type" value="Genomic_DNA"/>
</dbReference>
<protein>
    <recommendedName>
        <fullName evidence="8">Putative manganese efflux pump MntP</fullName>
    </recommendedName>
</protein>
<evidence type="ECO:0000256" key="5">
    <source>
        <dbReference type="ARBA" id="ARBA00023065"/>
    </source>
</evidence>
<dbReference type="HAMAP" id="MF_01521">
    <property type="entry name" value="MntP_pump"/>
    <property type="match status" value="1"/>
</dbReference>
<dbReference type="RefSeq" id="WP_288195877.1">
    <property type="nucleotide sequence ID" value="NZ_LT608334.1"/>
</dbReference>
<feature type="transmembrane region" description="Helical" evidence="8">
    <location>
        <begin position="38"/>
        <end position="59"/>
    </location>
</feature>
<feature type="transmembrane region" description="Helical" evidence="8">
    <location>
        <begin position="71"/>
        <end position="90"/>
    </location>
</feature>
<accession>A0A212LDD4</accession>
<comment type="function">
    <text evidence="8">Probably functions as a manganese efflux pump.</text>
</comment>
<evidence type="ECO:0000256" key="1">
    <source>
        <dbReference type="ARBA" id="ARBA00022448"/>
    </source>
</evidence>
<evidence type="ECO:0000256" key="3">
    <source>
        <dbReference type="ARBA" id="ARBA00022692"/>
    </source>
</evidence>
<keyword evidence="7 8" id="KW-0464">Manganese</keyword>
<keyword evidence="4 8" id="KW-1133">Transmembrane helix</keyword>
<keyword evidence="2 8" id="KW-1003">Cell membrane</keyword>
<dbReference type="PANTHER" id="PTHR35529">
    <property type="entry name" value="MANGANESE EFFLUX PUMP MNTP-RELATED"/>
    <property type="match status" value="1"/>
</dbReference>
<evidence type="ECO:0000256" key="4">
    <source>
        <dbReference type="ARBA" id="ARBA00022989"/>
    </source>
</evidence>
<dbReference type="GO" id="GO:0005886">
    <property type="term" value="C:plasma membrane"/>
    <property type="evidence" value="ECO:0007669"/>
    <property type="project" value="UniProtKB-SubCell"/>
</dbReference>
<dbReference type="PANTHER" id="PTHR35529:SF1">
    <property type="entry name" value="MANGANESE EFFLUX PUMP MNTP-RELATED"/>
    <property type="match status" value="1"/>
</dbReference>
<dbReference type="Pfam" id="PF02659">
    <property type="entry name" value="Mntp"/>
    <property type="match status" value="1"/>
</dbReference>
<proteinExistence type="inferred from homology"/>
<keyword evidence="3 8" id="KW-0812">Transmembrane</keyword>
<feature type="transmembrane region" description="Helical" evidence="8">
    <location>
        <begin position="102"/>
        <end position="128"/>
    </location>
</feature>
<evidence type="ECO:0000256" key="8">
    <source>
        <dbReference type="HAMAP-Rule" id="MF_01521"/>
    </source>
</evidence>
<dbReference type="GO" id="GO:0005384">
    <property type="term" value="F:manganese ion transmembrane transporter activity"/>
    <property type="evidence" value="ECO:0007669"/>
    <property type="project" value="UniProtKB-UniRule"/>
</dbReference>
<keyword evidence="5 8" id="KW-0406">Ion transport</keyword>
<feature type="transmembrane region" description="Helical" evidence="8">
    <location>
        <begin position="6"/>
        <end position="26"/>
    </location>
</feature>
<sequence>MSPISIVVLAVGMSIDSLLASVGGGAGLRRQCRFCDAILVGAVFAVVQMITPLLGWVAGAAASSYVASFDHWLAFGLLTLVGGRMALLAFRDEEEGVSPASFIATPATLVMTAIGTSVDAMAVGVSLAFVKANILVIVAAIGATTFLMSAGGVLMGRLIGNRFGRSAEVVGGLVLIGLGCLILREHLLAG</sequence>
<name>A0A212LDD4_9HYPH</name>
<gene>
    <name evidence="8 9" type="primary">mntP</name>
    <name evidence="9" type="ORF">KL86PLE_20156</name>
</gene>
<feature type="transmembrane region" description="Helical" evidence="8">
    <location>
        <begin position="167"/>
        <end position="184"/>
    </location>
</feature>
<keyword evidence="6 8" id="KW-0472">Membrane</keyword>
<evidence type="ECO:0000256" key="6">
    <source>
        <dbReference type="ARBA" id="ARBA00023136"/>
    </source>
</evidence>
<organism evidence="9">
    <name type="scientific">uncultured Pleomorphomonas sp</name>
    <dbReference type="NCBI Taxonomy" id="442121"/>
    <lineage>
        <taxon>Bacteria</taxon>
        <taxon>Pseudomonadati</taxon>
        <taxon>Pseudomonadota</taxon>
        <taxon>Alphaproteobacteria</taxon>
        <taxon>Hyphomicrobiales</taxon>
        <taxon>Pleomorphomonadaceae</taxon>
        <taxon>Pleomorphomonas</taxon>
        <taxon>environmental samples</taxon>
    </lineage>
</organism>
<feature type="transmembrane region" description="Helical" evidence="8">
    <location>
        <begin position="134"/>
        <end position="155"/>
    </location>
</feature>
<comment type="subcellular location">
    <subcellularLocation>
        <location evidence="8">Cell membrane</location>
        <topology evidence="8">Multi-pass membrane protein</topology>
    </subcellularLocation>
</comment>
<evidence type="ECO:0000256" key="2">
    <source>
        <dbReference type="ARBA" id="ARBA00022475"/>
    </source>
</evidence>
<comment type="similarity">
    <text evidence="8">Belongs to the MntP (TC 9.B.29) family.</text>
</comment>
<dbReference type="InterPro" id="IPR003810">
    <property type="entry name" value="Mntp/YtaF"/>
</dbReference>
<evidence type="ECO:0000256" key="7">
    <source>
        <dbReference type="ARBA" id="ARBA00023211"/>
    </source>
</evidence>